<keyword evidence="3" id="KW-0614">Plasmid</keyword>
<protein>
    <recommendedName>
        <fullName evidence="2">CopG-like ribbon-helix-helix domain-containing protein</fullName>
    </recommendedName>
</protein>
<dbReference type="InterPro" id="IPR010985">
    <property type="entry name" value="Ribbon_hlx_hlx"/>
</dbReference>
<dbReference type="Gene3D" id="1.10.1220.10">
    <property type="entry name" value="Met repressor-like"/>
    <property type="match status" value="1"/>
</dbReference>
<evidence type="ECO:0000259" key="2">
    <source>
        <dbReference type="Pfam" id="PF07878"/>
    </source>
</evidence>
<dbReference type="InterPro" id="IPR012869">
    <property type="entry name" value="RHH_5"/>
</dbReference>
<geneLocation type="plasmid" evidence="3">
    <name>p4228-RoL</name>
</geneLocation>
<evidence type="ECO:0000256" key="1">
    <source>
        <dbReference type="SAM" id="MobiDB-lite"/>
    </source>
</evidence>
<feature type="domain" description="CopG-like ribbon-helix-helix" evidence="2">
    <location>
        <begin position="71"/>
        <end position="105"/>
    </location>
</feature>
<gene>
    <name evidence="3" type="ORF">QYE77_15165</name>
</gene>
<accession>A0ABU3NS04</accession>
<sequence length="154" mass="18355">MAKDKGEYRPAIQPIPPVDEQVAEILSERQRHFDELRLSKKEREALAKARRKEEERKRKEKARAMAREKNRVTTYLPTSLIETLDRIAEAEGVSVSQVITFFLFEMVERYDRKEVGFWGFKYPSRTPRYPWILVHPKDSERMQKVESRKSEKSQ</sequence>
<dbReference type="RefSeq" id="WP_315626261.1">
    <property type="nucleotide sequence ID" value="NZ_JAUHMF010000010.1"/>
</dbReference>
<keyword evidence="4" id="KW-1185">Reference proteome</keyword>
<name>A0ABU3NS04_9CHLR</name>
<dbReference type="SUPFAM" id="SSF47598">
    <property type="entry name" value="Ribbon-helix-helix"/>
    <property type="match status" value="1"/>
</dbReference>
<reference evidence="3 4" key="1">
    <citation type="submission" date="2023-07" db="EMBL/GenBank/DDBJ databases">
        <title>Novel species of Thermanaerothrix with wide hydrolytic capabilities.</title>
        <authorList>
            <person name="Zayulina K.S."/>
            <person name="Podosokorskaya O.A."/>
            <person name="Elcheninov A.G."/>
        </authorList>
    </citation>
    <scope>NUCLEOTIDE SEQUENCE [LARGE SCALE GENOMIC DNA]</scope>
    <source>
        <strain evidence="3 4">4228-RoL</strain>
        <plasmid evidence="3">p4228-RoL</plasmid>
    </source>
</reference>
<dbReference type="InterPro" id="IPR013321">
    <property type="entry name" value="Arc_rbn_hlx_hlx"/>
</dbReference>
<evidence type="ECO:0000313" key="4">
    <source>
        <dbReference type="Proteomes" id="UP001254165"/>
    </source>
</evidence>
<dbReference type="EMBL" id="JAUHMF010000010">
    <property type="protein sequence ID" value="MDT8899604.1"/>
    <property type="molecule type" value="Genomic_DNA"/>
</dbReference>
<feature type="region of interest" description="Disordered" evidence="1">
    <location>
        <begin position="47"/>
        <end position="69"/>
    </location>
</feature>
<organism evidence="3 4">
    <name type="scientific">Thermanaerothrix solaris</name>
    <dbReference type="NCBI Taxonomy" id="3058434"/>
    <lineage>
        <taxon>Bacteria</taxon>
        <taxon>Bacillati</taxon>
        <taxon>Chloroflexota</taxon>
        <taxon>Anaerolineae</taxon>
        <taxon>Anaerolineales</taxon>
        <taxon>Anaerolineaceae</taxon>
        <taxon>Thermanaerothrix</taxon>
    </lineage>
</organism>
<comment type="caution">
    <text evidence="3">The sequence shown here is derived from an EMBL/GenBank/DDBJ whole genome shotgun (WGS) entry which is preliminary data.</text>
</comment>
<evidence type="ECO:0000313" key="3">
    <source>
        <dbReference type="EMBL" id="MDT8899604.1"/>
    </source>
</evidence>
<dbReference type="Pfam" id="PF07878">
    <property type="entry name" value="RHH_5"/>
    <property type="match status" value="1"/>
</dbReference>
<proteinExistence type="predicted"/>
<dbReference type="Proteomes" id="UP001254165">
    <property type="component" value="Unassembled WGS sequence"/>
</dbReference>